<feature type="domain" description="HTH crp-type" evidence="5">
    <location>
        <begin position="147"/>
        <end position="215"/>
    </location>
</feature>
<comment type="caution">
    <text evidence="6">The sequence shown here is derived from an EMBL/GenBank/DDBJ whole genome shotgun (WGS) entry which is preliminary data.</text>
</comment>
<dbReference type="Gene3D" id="2.60.120.10">
    <property type="entry name" value="Jelly Rolls"/>
    <property type="match status" value="1"/>
</dbReference>
<dbReference type="SUPFAM" id="SSF46785">
    <property type="entry name" value="Winged helix' DNA-binding domain"/>
    <property type="match status" value="1"/>
</dbReference>
<evidence type="ECO:0000256" key="3">
    <source>
        <dbReference type="ARBA" id="ARBA00023163"/>
    </source>
</evidence>
<dbReference type="SMART" id="SM00419">
    <property type="entry name" value="HTH_CRP"/>
    <property type="match status" value="1"/>
</dbReference>
<keyword evidence="3" id="KW-0804">Transcription</keyword>
<dbReference type="EMBL" id="BIFT01000002">
    <property type="protein sequence ID" value="GCE29913.1"/>
    <property type="molecule type" value="Genomic_DNA"/>
</dbReference>
<evidence type="ECO:0000259" key="4">
    <source>
        <dbReference type="PROSITE" id="PS50042"/>
    </source>
</evidence>
<dbReference type="Gene3D" id="1.10.10.10">
    <property type="entry name" value="Winged helix-like DNA-binding domain superfamily/Winged helix DNA-binding domain"/>
    <property type="match status" value="1"/>
</dbReference>
<dbReference type="GO" id="GO:0003700">
    <property type="term" value="F:DNA-binding transcription factor activity"/>
    <property type="evidence" value="ECO:0007669"/>
    <property type="project" value="TreeGrafter"/>
</dbReference>
<accession>A0A402BEV6</accession>
<name>A0A402BEV6_9CHLR</name>
<sequence length="226" mass="24915">MRIPIEIIGQIPLFTTLDDEELTHIAMKTIERHYERGESILYEGDMGGSLYYLHTGLVKVFKTSTEGKEQILRLITGGYTFNDVAALDGGPNPASVAAIEPSIIYSIKSTELHALIKSRSEVADAVVQTLAGRLRHLVGLAQELSLHHVTARVAKILLHEQEMLRHDPISHRLTQQEIASLAGTAREVVGRALKSLEMSGAIRVQQGHVTIINRKQLEMIVEGVVS</sequence>
<evidence type="ECO:0000256" key="1">
    <source>
        <dbReference type="ARBA" id="ARBA00023015"/>
    </source>
</evidence>
<dbReference type="AlphaFoldDB" id="A0A402BEV6"/>
<proteinExistence type="predicted"/>
<keyword evidence="1" id="KW-0805">Transcription regulation</keyword>
<dbReference type="GO" id="GO:0005829">
    <property type="term" value="C:cytosol"/>
    <property type="evidence" value="ECO:0007669"/>
    <property type="project" value="TreeGrafter"/>
</dbReference>
<feature type="domain" description="Cyclic nucleotide-binding" evidence="4">
    <location>
        <begin position="13"/>
        <end position="133"/>
    </location>
</feature>
<dbReference type="InterPro" id="IPR012318">
    <property type="entry name" value="HTH_CRP"/>
</dbReference>
<keyword evidence="7" id="KW-1185">Reference proteome</keyword>
<dbReference type="InterPro" id="IPR050397">
    <property type="entry name" value="Env_Response_Regulators"/>
</dbReference>
<dbReference type="InterPro" id="IPR018490">
    <property type="entry name" value="cNMP-bd_dom_sf"/>
</dbReference>
<dbReference type="InterPro" id="IPR036388">
    <property type="entry name" value="WH-like_DNA-bd_sf"/>
</dbReference>
<dbReference type="GO" id="GO:0003677">
    <property type="term" value="F:DNA binding"/>
    <property type="evidence" value="ECO:0007669"/>
    <property type="project" value="UniProtKB-KW"/>
</dbReference>
<organism evidence="6 7">
    <name type="scientific">Dictyobacter alpinus</name>
    <dbReference type="NCBI Taxonomy" id="2014873"/>
    <lineage>
        <taxon>Bacteria</taxon>
        <taxon>Bacillati</taxon>
        <taxon>Chloroflexota</taxon>
        <taxon>Ktedonobacteria</taxon>
        <taxon>Ktedonobacterales</taxon>
        <taxon>Dictyobacteraceae</taxon>
        <taxon>Dictyobacter</taxon>
    </lineage>
</organism>
<dbReference type="InterPro" id="IPR036390">
    <property type="entry name" value="WH_DNA-bd_sf"/>
</dbReference>
<dbReference type="SMART" id="SM00100">
    <property type="entry name" value="cNMP"/>
    <property type="match status" value="1"/>
</dbReference>
<protein>
    <submittedName>
        <fullName evidence="6">Crp/Fnr family transcriptional regulator</fullName>
    </submittedName>
</protein>
<evidence type="ECO:0000313" key="6">
    <source>
        <dbReference type="EMBL" id="GCE29913.1"/>
    </source>
</evidence>
<keyword evidence="2" id="KW-0238">DNA-binding</keyword>
<reference evidence="7" key="1">
    <citation type="submission" date="2018-12" db="EMBL/GenBank/DDBJ databases">
        <title>Tengunoibacter tsumagoiensis gen. nov., sp. nov., Dictyobacter kobayashii sp. nov., D. alpinus sp. nov., and D. joshuensis sp. nov. and description of Dictyobacteraceae fam. nov. within the order Ktedonobacterales isolated from Tengu-no-mugimeshi.</title>
        <authorList>
            <person name="Wang C.M."/>
            <person name="Zheng Y."/>
            <person name="Sakai Y."/>
            <person name="Toyoda A."/>
            <person name="Minakuchi Y."/>
            <person name="Abe K."/>
            <person name="Yokota A."/>
            <person name="Yabe S."/>
        </authorList>
    </citation>
    <scope>NUCLEOTIDE SEQUENCE [LARGE SCALE GENOMIC DNA]</scope>
    <source>
        <strain evidence="7">Uno16</strain>
    </source>
</reference>
<dbReference type="CDD" id="cd00038">
    <property type="entry name" value="CAP_ED"/>
    <property type="match status" value="1"/>
</dbReference>
<evidence type="ECO:0000256" key="2">
    <source>
        <dbReference type="ARBA" id="ARBA00023125"/>
    </source>
</evidence>
<dbReference type="InterPro" id="IPR000595">
    <property type="entry name" value="cNMP-bd_dom"/>
</dbReference>
<dbReference type="PROSITE" id="PS50042">
    <property type="entry name" value="CNMP_BINDING_3"/>
    <property type="match status" value="1"/>
</dbReference>
<dbReference type="InterPro" id="IPR014710">
    <property type="entry name" value="RmlC-like_jellyroll"/>
</dbReference>
<dbReference type="Pfam" id="PF13545">
    <property type="entry name" value="HTH_Crp_2"/>
    <property type="match status" value="1"/>
</dbReference>
<dbReference type="Proteomes" id="UP000287171">
    <property type="component" value="Unassembled WGS sequence"/>
</dbReference>
<dbReference type="Pfam" id="PF00027">
    <property type="entry name" value="cNMP_binding"/>
    <property type="match status" value="1"/>
</dbReference>
<gene>
    <name evidence="6" type="ORF">KDA_53970</name>
</gene>
<evidence type="ECO:0000313" key="7">
    <source>
        <dbReference type="Proteomes" id="UP000287171"/>
    </source>
</evidence>
<dbReference type="PANTHER" id="PTHR24567:SF74">
    <property type="entry name" value="HTH-TYPE TRANSCRIPTIONAL REGULATOR ARCR"/>
    <property type="match status" value="1"/>
</dbReference>
<dbReference type="SUPFAM" id="SSF51206">
    <property type="entry name" value="cAMP-binding domain-like"/>
    <property type="match status" value="1"/>
</dbReference>
<dbReference type="PANTHER" id="PTHR24567">
    <property type="entry name" value="CRP FAMILY TRANSCRIPTIONAL REGULATORY PROTEIN"/>
    <property type="match status" value="1"/>
</dbReference>
<evidence type="ECO:0000259" key="5">
    <source>
        <dbReference type="PROSITE" id="PS51063"/>
    </source>
</evidence>
<dbReference type="PROSITE" id="PS51063">
    <property type="entry name" value="HTH_CRP_2"/>
    <property type="match status" value="1"/>
</dbReference>
<dbReference type="RefSeq" id="WP_161982431.1">
    <property type="nucleotide sequence ID" value="NZ_BIFT01000002.1"/>
</dbReference>